<feature type="repeat" description="TPR" evidence="1">
    <location>
        <begin position="176"/>
        <end position="209"/>
    </location>
</feature>
<dbReference type="Gramene" id="EFJ12486">
    <property type="protein sequence ID" value="EFJ12486"/>
    <property type="gene ID" value="SELMODRAFT_123922"/>
</dbReference>
<dbReference type="InterPro" id="IPR019734">
    <property type="entry name" value="TPR_rpt"/>
</dbReference>
<dbReference type="GO" id="GO:0019894">
    <property type="term" value="F:kinesin binding"/>
    <property type="evidence" value="ECO:0000318"/>
    <property type="project" value="GO_Central"/>
</dbReference>
<name>D8SSG2_SELML</name>
<dbReference type="PROSITE" id="PS50005">
    <property type="entry name" value="TPR"/>
    <property type="match status" value="6"/>
</dbReference>
<evidence type="ECO:0000313" key="2">
    <source>
        <dbReference type="EMBL" id="EFJ12486.1"/>
    </source>
</evidence>
<evidence type="ECO:0008006" key="4">
    <source>
        <dbReference type="Google" id="ProtNLM"/>
    </source>
</evidence>
<reference evidence="2 3" key="1">
    <citation type="journal article" date="2011" name="Science">
        <title>The Selaginella genome identifies genetic changes associated with the evolution of vascular plants.</title>
        <authorList>
            <person name="Banks J.A."/>
            <person name="Nishiyama T."/>
            <person name="Hasebe M."/>
            <person name="Bowman J.L."/>
            <person name="Gribskov M."/>
            <person name="dePamphilis C."/>
            <person name="Albert V.A."/>
            <person name="Aono N."/>
            <person name="Aoyama T."/>
            <person name="Ambrose B.A."/>
            <person name="Ashton N.W."/>
            <person name="Axtell M.J."/>
            <person name="Barker E."/>
            <person name="Barker M.S."/>
            <person name="Bennetzen J.L."/>
            <person name="Bonawitz N.D."/>
            <person name="Chapple C."/>
            <person name="Cheng C."/>
            <person name="Correa L.G."/>
            <person name="Dacre M."/>
            <person name="DeBarry J."/>
            <person name="Dreyer I."/>
            <person name="Elias M."/>
            <person name="Engstrom E.M."/>
            <person name="Estelle M."/>
            <person name="Feng L."/>
            <person name="Finet C."/>
            <person name="Floyd S.K."/>
            <person name="Frommer W.B."/>
            <person name="Fujita T."/>
            <person name="Gramzow L."/>
            <person name="Gutensohn M."/>
            <person name="Harholt J."/>
            <person name="Hattori M."/>
            <person name="Heyl A."/>
            <person name="Hirai T."/>
            <person name="Hiwatashi Y."/>
            <person name="Ishikawa M."/>
            <person name="Iwata M."/>
            <person name="Karol K.G."/>
            <person name="Koehler B."/>
            <person name="Kolukisaoglu U."/>
            <person name="Kubo M."/>
            <person name="Kurata T."/>
            <person name="Lalonde S."/>
            <person name="Li K."/>
            <person name="Li Y."/>
            <person name="Litt A."/>
            <person name="Lyons E."/>
            <person name="Manning G."/>
            <person name="Maruyama T."/>
            <person name="Michael T.P."/>
            <person name="Mikami K."/>
            <person name="Miyazaki S."/>
            <person name="Morinaga S."/>
            <person name="Murata T."/>
            <person name="Mueller-Roeber B."/>
            <person name="Nelson D.R."/>
            <person name="Obara M."/>
            <person name="Oguri Y."/>
            <person name="Olmstead R.G."/>
            <person name="Onodera N."/>
            <person name="Petersen B.L."/>
            <person name="Pils B."/>
            <person name="Prigge M."/>
            <person name="Rensing S.A."/>
            <person name="Riano-Pachon D.M."/>
            <person name="Roberts A.W."/>
            <person name="Sato Y."/>
            <person name="Scheller H.V."/>
            <person name="Schulz B."/>
            <person name="Schulz C."/>
            <person name="Shakirov E.V."/>
            <person name="Shibagaki N."/>
            <person name="Shinohara N."/>
            <person name="Shippen D.E."/>
            <person name="Soerensen I."/>
            <person name="Sotooka R."/>
            <person name="Sugimoto N."/>
            <person name="Sugita M."/>
            <person name="Sumikawa N."/>
            <person name="Tanurdzic M."/>
            <person name="Theissen G."/>
            <person name="Ulvskov P."/>
            <person name="Wakazuki S."/>
            <person name="Weng J.K."/>
            <person name="Willats W.W."/>
            <person name="Wipf D."/>
            <person name="Wolf P.G."/>
            <person name="Yang L."/>
            <person name="Zimmer A.D."/>
            <person name="Zhu Q."/>
            <person name="Mitros T."/>
            <person name="Hellsten U."/>
            <person name="Loque D."/>
            <person name="Otillar R."/>
            <person name="Salamov A."/>
            <person name="Schmutz J."/>
            <person name="Shapiro H."/>
            <person name="Lindquist E."/>
            <person name="Lucas S."/>
            <person name="Rokhsar D."/>
            <person name="Grigoriev I.V."/>
        </authorList>
    </citation>
    <scope>NUCLEOTIDE SEQUENCE [LARGE SCALE GENOMIC DNA]</scope>
</reference>
<feature type="repeat" description="TPR" evidence="1">
    <location>
        <begin position="489"/>
        <end position="522"/>
    </location>
</feature>
<dbReference type="Proteomes" id="UP000001514">
    <property type="component" value="Unassembled WGS sequence"/>
</dbReference>
<dbReference type="GO" id="GO:0097546">
    <property type="term" value="C:ciliary base"/>
    <property type="evidence" value="ECO:0000318"/>
    <property type="project" value="GO_Central"/>
</dbReference>
<keyword evidence="1" id="KW-0802">TPR repeat</keyword>
<dbReference type="KEGG" id="smo:SELMODRAFT_123922"/>
<gene>
    <name evidence="2" type="ORF">SELMODRAFT_123922</name>
</gene>
<dbReference type="SMART" id="SM00028">
    <property type="entry name" value="TPR"/>
    <property type="match status" value="10"/>
</dbReference>
<dbReference type="GO" id="GO:0036064">
    <property type="term" value="C:ciliary basal body"/>
    <property type="evidence" value="ECO:0000318"/>
    <property type="project" value="GO_Central"/>
</dbReference>
<dbReference type="AlphaFoldDB" id="D8SSG2"/>
<dbReference type="EMBL" id="GL377638">
    <property type="protein sequence ID" value="EFJ12486.1"/>
    <property type="molecule type" value="Genomic_DNA"/>
</dbReference>
<dbReference type="Gene3D" id="1.25.40.10">
    <property type="entry name" value="Tetratricopeptide repeat domain"/>
    <property type="match status" value="2"/>
</dbReference>
<dbReference type="GO" id="GO:0097730">
    <property type="term" value="C:non-motile cilium"/>
    <property type="evidence" value="ECO:0000318"/>
    <property type="project" value="GO_Central"/>
</dbReference>
<sequence length="668" mass="76484">RPMTAVRAAGYTSRGTKFDPLNQGARLTNAQKRDELNPEYQVRELESQVNQMLEESATASFLGQYATALEKAKEAGKRERKLCKHREQTGLADQVNTELTFAVCFNLGYQYEMNRLHSEALNTYSQIVKSKQFPQGGRLRVNMGNIYYEQEKYALAVKMYRMALDQTPNSYKDTRYKIMRNIGISLMRTGHYQDAVQSFESLIDITVDHHAAYNLLVSHYVLGNCSKMRSCFTKMLLVKHYDPERDDDIEPDHTAVFRVGPFPLDELRQELHARQNQANRLILTSARIIAPVVGNSLVEGYDWVIELLQDQQYVTLAHEMEMDKALQHLHQRDFQQAIALLKEFERKERDLQARAATNLSFLYFLEGDLANAEKHAELAVLNNRFNACALVNQGNCYFMRGDPERAKQVYKGAADVDPDCVEALYNLGLAYKKLNSFEEALSVFKKISYVLPNNTEVLFQIGQVSDVMGNSRQAIKWLELLVSKVMHDAGLLAMLGNLYVRCEDDAKALHYFSESHRVCPTDVVVTAWLGSFYLQNELYEKAMPFFQLASRIHPDEVVKWKLKVALCLRRTGSFSKALHKYKQILNAHPDNAECLHCLVHLCTSLGRKMEVQAYESKLWKVDQDHQRQTGSSMACFGQCPRRVGYDSVKSSGKARDEDWELTDDLLPI</sequence>
<dbReference type="HOGENOM" id="CLU_010738_1_0_1"/>
<proteinExistence type="predicted"/>
<dbReference type="Pfam" id="PF13432">
    <property type="entry name" value="TPR_16"/>
    <property type="match status" value="1"/>
</dbReference>
<dbReference type="GO" id="GO:0005814">
    <property type="term" value="C:centriole"/>
    <property type="evidence" value="ECO:0000318"/>
    <property type="project" value="GO_Central"/>
</dbReference>
<dbReference type="GO" id="GO:1905515">
    <property type="term" value="P:non-motile cilium assembly"/>
    <property type="evidence" value="ECO:0000318"/>
    <property type="project" value="GO_Central"/>
</dbReference>
<organism evidence="3">
    <name type="scientific">Selaginella moellendorffii</name>
    <name type="common">Spikemoss</name>
    <dbReference type="NCBI Taxonomy" id="88036"/>
    <lineage>
        <taxon>Eukaryota</taxon>
        <taxon>Viridiplantae</taxon>
        <taxon>Streptophyta</taxon>
        <taxon>Embryophyta</taxon>
        <taxon>Tracheophyta</taxon>
        <taxon>Lycopodiopsida</taxon>
        <taxon>Selaginellales</taxon>
        <taxon>Selaginellaceae</taxon>
        <taxon>Selaginella</taxon>
    </lineage>
</organism>
<evidence type="ECO:0000313" key="3">
    <source>
        <dbReference type="Proteomes" id="UP000001514"/>
    </source>
</evidence>
<feature type="non-terminal residue" evidence="2">
    <location>
        <position position="1"/>
    </location>
</feature>
<dbReference type="PANTHER" id="PTHR44117">
    <property type="entry name" value="INTRAFLAGELLAR TRANSPORT PROTEIN 88 HOMOLOG"/>
    <property type="match status" value="1"/>
</dbReference>
<feature type="repeat" description="TPR" evidence="1">
    <location>
        <begin position="421"/>
        <end position="454"/>
    </location>
</feature>
<feature type="repeat" description="TPR" evidence="1">
    <location>
        <begin position="387"/>
        <end position="420"/>
    </location>
</feature>
<accession>D8SSG2</accession>
<dbReference type="GO" id="GO:0042073">
    <property type="term" value="P:intraciliary transport"/>
    <property type="evidence" value="ECO:0000318"/>
    <property type="project" value="GO_Central"/>
</dbReference>
<dbReference type="InterPro" id="IPR011990">
    <property type="entry name" value="TPR-like_helical_dom_sf"/>
</dbReference>
<evidence type="ECO:0000256" key="1">
    <source>
        <dbReference type="PROSITE-ProRule" id="PRU00339"/>
    </source>
</evidence>
<dbReference type="PANTHER" id="PTHR44117:SF1">
    <property type="entry name" value="INTRAFLAGELLAR TRANSPORT PROTEIN 88 HOMOLOG"/>
    <property type="match status" value="1"/>
</dbReference>
<dbReference type="Pfam" id="PF14559">
    <property type="entry name" value="TPR_19"/>
    <property type="match status" value="1"/>
</dbReference>
<feature type="repeat" description="TPR" evidence="1">
    <location>
        <begin position="523"/>
        <end position="556"/>
    </location>
</feature>
<dbReference type="STRING" id="88036.D8SSG2"/>
<keyword evidence="3" id="KW-1185">Reference proteome</keyword>
<dbReference type="OMA" id="LHICGTI"/>
<dbReference type="eggNOG" id="KOG2003">
    <property type="taxonomic scope" value="Eukaryota"/>
</dbReference>
<dbReference type="SUPFAM" id="SSF48452">
    <property type="entry name" value="TPR-like"/>
    <property type="match status" value="1"/>
</dbReference>
<protein>
    <recommendedName>
        <fullName evidence="4">Intraflagellar transport 88 homolog</fullName>
    </recommendedName>
</protein>
<feature type="repeat" description="TPR" evidence="1">
    <location>
        <begin position="137"/>
        <end position="170"/>
    </location>
</feature>
<dbReference type="InParanoid" id="D8SSG2"/>
<dbReference type="PROSITE" id="PS50293">
    <property type="entry name" value="TPR_REGION"/>
    <property type="match status" value="1"/>
</dbReference>
<dbReference type="SUPFAM" id="SSF81901">
    <property type="entry name" value="HCP-like"/>
    <property type="match status" value="1"/>
</dbReference>